<dbReference type="InterPro" id="IPR050109">
    <property type="entry name" value="HTH-type_TetR-like_transc_reg"/>
</dbReference>
<feature type="domain" description="HTH tetR-type" evidence="7">
    <location>
        <begin position="11"/>
        <end position="71"/>
    </location>
</feature>
<dbReference type="Pfam" id="PF13977">
    <property type="entry name" value="TetR_C_6"/>
    <property type="match status" value="1"/>
</dbReference>
<keyword evidence="9" id="KW-1185">Reference proteome</keyword>
<feature type="coiled-coil region" evidence="6">
    <location>
        <begin position="173"/>
        <end position="200"/>
    </location>
</feature>
<name>A0ABY4WL56_9BACL</name>
<keyword evidence="3 5" id="KW-0238">DNA-binding</keyword>
<keyword evidence="1" id="KW-0678">Repressor</keyword>
<protein>
    <submittedName>
        <fullName evidence="8">TetR/AcrR family transcriptional regulator</fullName>
    </submittedName>
</protein>
<dbReference type="InterPro" id="IPR023772">
    <property type="entry name" value="DNA-bd_HTH_TetR-type_CS"/>
</dbReference>
<keyword evidence="2" id="KW-0805">Transcription regulation</keyword>
<evidence type="ECO:0000256" key="5">
    <source>
        <dbReference type="PROSITE-ProRule" id="PRU00335"/>
    </source>
</evidence>
<dbReference type="PANTHER" id="PTHR30055:SF234">
    <property type="entry name" value="HTH-TYPE TRANSCRIPTIONAL REGULATOR BETI"/>
    <property type="match status" value="1"/>
</dbReference>
<evidence type="ECO:0000256" key="2">
    <source>
        <dbReference type="ARBA" id="ARBA00023015"/>
    </source>
</evidence>
<dbReference type="InterPro" id="IPR036271">
    <property type="entry name" value="Tet_transcr_reg_TetR-rel_C_sf"/>
</dbReference>
<evidence type="ECO:0000313" key="8">
    <source>
        <dbReference type="EMBL" id="USG66797.1"/>
    </source>
</evidence>
<dbReference type="InterPro" id="IPR039538">
    <property type="entry name" value="BetI_C"/>
</dbReference>
<dbReference type="PRINTS" id="PR00455">
    <property type="entry name" value="HTHTETR"/>
</dbReference>
<dbReference type="PROSITE" id="PS01081">
    <property type="entry name" value="HTH_TETR_1"/>
    <property type="match status" value="1"/>
</dbReference>
<evidence type="ECO:0000256" key="4">
    <source>
        <dbReference type="ARBA" id="ARBA00023163"/>
    </source>
</evidence>
<keyword evidence="6" id="KW-0175">Coiled coil</keyword>
<reference evidence="8" key="1">
    <citation type="submission" date="2022-06" db="EMBL/GenBank/DDBJ databases">
        <title>Genome sequencing of Brevibacillus sp. BB3-R1.</title>
        <authorList>
            <person name="Heo J."/>
            <person name="Lee D."/>
            <person name="Won M."/>
            <person name="Han B.-H."/>
            <person name="Hong S.-B."/>
            <person name="Kwon S.-W."/>
        </authorList>
    </citation>
    <scope>NUCLEOTIDE SEQUENCE</scope>
    <source>
        <strain evidence="8">BB3-R1</strain>
    </source>
</reference>
<feature type="DNA-binding region" description="H-T-H motif" evidence="5">
    <location>
        <begin position="34"/>
        <end position="53"/>
    </location>
</feature>
<evidence type="ECO:0000256" key="3">
    <source>
        <dbReference type="ARBA" id="ARBA00023125"/>
    </source>
</evidence>
<dbReference type="Pfam" id="PF00440">
    <property type="entry name" value="TetR_N"/>
    <property type="match status" value="1"/>
</dbReference>
<dbReference type="RefSeq" id="WP_251873902.1">
    <property type="nucleotide sequence ID" value="NZ_CP098755.1"/>
</dbReference>
<dbReference type="Gene3D" id="1.10.357.10">
    <property type="entry name" value="Tetracycline Repressor, domain 2"/>
    <property type="match status" value="1"/>
</dbReference>
<dbReference type="SUPFAM" id="SSF46689">
    <property type="entry name" value="Homeodomain-like"/>
    <property type="match status" value="1"/>
</dbReference>
<dbReference type="InterPro" id="IPR009057">
    <property type="entry name" value="Homeodomain-like_sf"/>
</dbReference>
<organism evidence="8 9">
    <name type="scientific">Brevibacillus ruminantium</name>
    <dbReference type="NCBI Taxonomy" id="2950604"/>
    <lineage>
        <taxon>Bacteria</taxon>
        <taxon>Bacillati</taxon>
        <taxon>Bacillota</taxon>
        <taxon>Bacilli</taxon>
        <taxon>Bacillales</taxon>
        <taxon>Paenibacillaceae</taxon>
        <taxon>Brevibacillus</taxon>
    </lineage>
</organism>
<evidence type="ECO:0000313" key="9">
    <source>
        <dbReference type="Proteomes" id="UP001056500"/>
    </source>
</evidence>
<evidence type="ECO:0000259" key="7">
    <source>
        <dbReference type="PROSITE" id="PS50977"/>
    </source>
</evidence>
<sequence>MKQPSKAEKAEAKRAFLVEQATRCLAERGYASVSLRDIARESGVSLGILHYYFESKEDLLLAVITGYKHHFLDELETELLADPLEGWQTRFSSLLRQALTEHRNTHRLWYDLQVQAMYHPAFRKPVQEIRERLYSLIRHMLEKLLNHHGKHAASFSPETWVPLFYSALDGLFFQSLMADKELADQLVARLEEDLTRLLETFFIHSTLN</sequence>
<dbReference type="SUPFAM" id="SSF48498">
    <property type="entry name" value="Tetracyclin repressor-like, C-terminal domain"/>
    <property type="match status" value="1"/>
</dbReference>
<evidence type="ECO:0000256" key="1">
    <source>
        <dbReference type="ARBA" id="ARBA00022491"/>
    </source>
</evidence>
<proteinExistence type="predicted"/>
<gene>
    <name evidence="8" type="ORF">NDK47_05725</name>
</gene>
<accession>A0ABY4WL56</accession>
<keyword evidence="4" id="KW-0804">Transcription</keyword>
<dbReference type="PANTHER" id="PTHR30055">
    <property type="entry name" value="HTH-TYPE TRANSCRIPTIONAL REGULATOR RUTR"/>
    <property type="match status" value="1"/>
</dbReference>
<dbReference type="PROSITE" id="PS50977">
    <property type="entry name" value="HTH_TETR_2"/>
    <property type="match status" value="1"/>
</dbReference>
<evidence type="ECO:0000256" key="6">
    <source>
        <dbReference type="SAM" id="Coils"/>
    </source>
</evidence>
<dbReference type="EMBL" id="CP098755">
    <property type="protein sequence ID" value="USG66797.1"/>
    <property type="molecule type" value="Genomic_DNA"/>
</dbReference>
<dbReference type="InterPro" id="IPR001647">
    <property type="entry name" value="HTH_TetR"/>
</dbReference>
<dbReference type="Proteomes" id="UP001056500">
    <property type="component" value="Chromosome"/>
</dbReference>